<feature type="compositionally biased region" description="Polar residues" evidence="2">
    <location>
        <begin position="3599"/>
        <end position="3614"/>
    </location>
</feature>
<dbReference type="RefSeq" id="XP_012868171.1">
    <property type="nucleotide sequence ID" value="XM_013012717.1"/>
</dbReference>
<feature type="compositionally biased region" description="Low complexity" evidence="2">
    <location>
        <begin position="2508"/>
        <end position="2519"/>
    </location>
</feature>
<feature type="region of interest" description="Disordered" evidence="2">
    <location>
        <begin position="2944"/>
        <end position="2997"/>
    </location>
</feature>
<feature type="compositionally biased region" description="Low complexity" evidence="2">
    <location>
        <begin position="307"/>
        <end position="317"/>
    </location>
</feature>
<feature type="region of interest" description="Disordered" evidence="2">
    <location>
        <begin position="790"/>
        <end position="868"/>
    </location>
</feature>
<keyword evidence="4" id="KW-1185">Reference proteome</keyword>
<dbReference type="Proteomes" id="UP000081671">
    <property type="component" value="Unplaced"/>
</dbReference>
<feature type="region of interest" description="Disordered" evidence="2">
    <location>
        <begin position="3158"/>
        <end position="3213"/>
    </location>
</feature>
<feature type="compositionally biased region" description="Basic and acidic residues" evidence="2">
    <location>
        <begin position="46"/>
        <end position="61"/>
    </location>
</feature>
<dbReference type="GO" id="GO:0008270">
    <property type="term" value="F:zinc ion binding"/>
    <property type="evidence" value="ECO:0007669"/>
    <property type="project" value="UniProtKB-KW"/>
</dbReference>
<evidence type="ECO:0000256" key="2">
    <source>
        <dbReference type="SAM" id="MobiDB-lite"/>
    </source>
</evidence>
<feature type="region of interest" description="Disordered" evidence="2">
    <location>
        <begin position="1954"/>
        <end position="2198"/>
    </location>
</feature>
<feature type="domain" description="C2H2-type" evidence="3">
    <location>
        <begin position="2198"/>
        <end position="2226"/>
    </location>
</feature>
<dbReference type="PANTHER" id="PTHR21465">
    <property type="entry name" value="ZINC FINGER PROTEIN 469"/>
    <property type="match status" value="1"/>
</dbReference>
<feature type="compositionally biased region" description="Low complexity" evidence="2">
    <location>
        <begin position="849"/>
        <end position="862"/>
    </location>
</feature>
<reference evidence="5" key="1">
    <citation type="submission" date="2025-08" db="UniProtKB">
        <authorList>
            <consortium name="RefSeq"/>
        </authorList>
    </citation>
    <scope>IDENTIFICATION</scope>
    <source>
        <tissue evidence="5">Kidney</tissue>
    </source>
</reference>
<feature type="region of interest" description="Disordered" evidence="2">
    <location>
        <begin position="267"/>
        <end position="387"/>
    </location>
</feature>
<feature type="compositionally biased region" description="Pro residues" evidence="2">
    <location>
        <begin position="3455"/>
        <end position="3467"/>
    </location>
</feature>
<feature type="compositionally biased region" description="Low complexity" evidence="2">
    <location>
        <begin position="541"/>
        <end position="578"/>
    </location>
</feature>
<accession>A0A1S3EUT8</accession>
<keyword evidence="1" id="KW-0479">Metal-binding</keyword>
<feature type="compositionally biased region" description="Basic residues" evidence="2">
    <location>
        <begin position="2160"/>
        <end position="2177"/>
    </location>
</feature>
<feature type="compositionally biased region" description="Basic residues" evidence="2">
    <location>
        <begin position="2244"/>
        <end position="2254"/>
    </location>
</feature>
<evidence type="ECO:0000313" key="4">
    <source>
        <dbReference type="Proteomes" id="UP000081671"/>
    </source>
</evidence>
<feature type="compositionally biased region" description="Basic residues" evidence="2">
    <location>
        <begin position="996"/>
        <end position="1010"/>
    </location>
</feature>
<feature type="region of interest" description="Disordered" evidence="2">
    <location>
        <begin position="1"/>
        <end position="189"/>
    </location>
</feature>
<feature type="compositionally biased region" description="Gly residues" evidence="2">
    <location>
        <begin position="2950"/>
        <end position="2960"/>
    </location>
</feature>
<feature type="region of interest" description="Disordered" evidence="2">
    <location>
        <begin position="622"/>
        <end position="654"/>
    </location>
</feature>
<dbReference type="InParanoid" id="A0A1S3EUT8"/>
<feature type="region of interest" description="Disordered" evidence="2">
    <location>
        <begin position="2665"/>
        <end position="2696"/>
    </location>
</feature>
<feature type="compositionally biased region" description="Low complexity" evidence="2">
    <location>
        <begin position="2121"/>
        <end position="2134"/>
    </location>
</feature>
<feature type="compositionally biased region" description="Low complexity" evidence="2">
    <location>
        <begin position="3402"/>
        <end position="3418"/>
    </location>
</feature>
<dbReference type="PROSITE" id="PS50157">
    <property type="entry name" value="ZINC_FINGER_C2H2_2"/>
    <property type="match status" value="5"/>
</dbReference>
<feature type="compositionally biased region" description="Polar residues" evidence="2">
    <location>
        <begin position="2378"/>
        <end position="2394"/>
    </location>
</feature>
<feature type="domain" description="C2H2-type" evidence="3">
    <location>
        <begin position="3071"/>
        <end position="3099"/>
    </location>
</feature>
<evidence type="ECO:0000313" key="5">
    <source>
        <dbReference type="RefSeq" id="XP_012868171.1"/>
    </source>
</evidence>
<dbReference type="PROSITE" id="PS00028">
    <property type="entry name" value="ZINC_FINGER_C2H2_1"/>
    <property type="match status" value="5"/>
</dbReference>
<feature type="compositionally biased region" description="Polar residues" evidence="2">
    <location>
        <begin position="1565"/>
        <end position="1575"/>
    </location>
</feature>
<proteinExistence type="predicted"/>
<dbReference type="OrthoDB" id="9897853at2759"/>
<dbReference type="InterPro" id="IPR013087">
    <property type="entry name" value="Znf_C2H2_type"/>
</dbReference>
<evidence type="ECO:0000259" key="3">
    <source>
        <dbReference type="PROSITE" id="PS50157"/>
    </source>
</evidence>
<feature type="region of interest" description="Disordered" evidence="2">
    <location>
        <begin position="2573"/>
        <end position="2620"/>
    </location>
</feature>
<feature type="compositionally biased region" description="Polar residues" evidence="2">
    <location>
        <begin position="123"/>
        <end position="142"/>
    </location>
</feature>
<dbReference type="SMART" id="SM00355">
    <property type="entry name" value="ZnF_C2H2"/>
    <property type="match status" value="8"/>
</dbReference>
<feature type="region of interest" description="Disordered" evidence="2">
    <location>
        <begin position="3230"/>
        <end position="3635"/>
    </location>
</feature>
<feature type="compositionally biased region" description="Gly residues" evidence="2">
    <location>
        <begin position="2100"/>
        <end position="2112"/>
    </location>
</feature>
<dbReference type="CTD" id="84627"/>
<dbReference type="FunCoup" id="A0A1S3EUT8">
    <property type="interactions" value="4"/>
</dbReference>
<feature type="compositionally biased region" description="Basic and acidic residues" evidence="2">
    <location>
        <begin position="1082"/>
        <end position="1096"/>
    </location>
</feature>
<dbReference type="GeneID" id="105982996"/>
<dbReference type="PANTHER" id="PTHR21465:SF2">
    <property type="entry name" value="ZINC FINGER PROTEIN 469"/>
    <property type="match status" value="1"/>
</dbReference>
<dbReference type="SUPFAM" id="SSF57667">
    <property type="entry name" value="beta-beta-alpha zinc fingers"/>
    <property type="match status" value="1"/>
</dbReference>
<feature type="compositionally biased region" description="Basic and acidic residues" evidence="2">
    <location>
        <begin position="3554"/>
        <end position="3571"/>
    </location>
</feature>
<gene>
    <name evidence="5" type="primary">Znf469</name>
</gene>
<feature type="region of interest" description="Disordered" evidence="2">
    <location>
        <begin position="2712"/>
        <end position="2746"/>
    </location>
</feature>
<feature type="domain" description="C2H2-type" evidence="3">
    <location>
        <begin position="3043"/>
        <end position="3070"/>
    </location>
</feature>
<feature type="compositionally biased region" description="Polar residues" evidence="2">
    <location>
        <begin position="1123"/>
        <end position="1139"/>
    </location>
</feature>
<keyword evidence="1" id="KW-0863">Zinc-finger</keyword>
<dbReference type="Pfam" id="PF00096">
    <property type="entry name" value="zf-C2H2"/>
    <property type="match status" value="1"/>
</dbReference>
<dbReference type="InterPro" id="IPR036236">
    <property type="entry name" value="Znf_C2H2_sf"/>
</dbReference>
<feature type="compositionally biased region" description="Basic and acidic residues" evidence="2">
    <location>
        <begin position="2178"/>
        <end position="2187"/>
    </location>
</feature>
<keyword evidence="1" id="KW-0862">Zinc</keyword>
<organism evidence="4 5">
    <name type="scientific">Dipodomys ordii</name>
    <name type="common">Ord's kangaroo rat</name>
    <dbReference type="NCBI Taxonomy" id="10020"/>
    <lineage>
        <taxon>Eukaryota</taxon>
        <taxon>Metazoa</taxon>
        <taxon>Chordata</taxon>
        <taxon>Craniata</taxon>
        <taxon>Vertebrata</taxon>
        <taxon>Euteleostomi</taxon>
        <taxon>Mammalia</taxon>
        <taxon>Eutheria</taxon>
        <taxon>Euarchontoglires</taxon>
        <taxon>Glires</taxon>
        <taxon>Rodentia</taxon>
        <taxon>Castorimorpha</taxon>
        <taxon>Heteromyidae</taxon>
        <taxon>Dipodomyinae</taxon>
        <taxon>Dipodomys</taxon>
    </lineage>
</organism>
<feature type="region of interest" description="Disordered" evidence="2">
    <location>
        <begin position="1461"/>
        <end position="1601"/>
    </location>
</feature>
<feature type="compositionally biased region" description="Pro residues" evidence="2">
    <location>
        <begin position="372"/>
        <end position="387"/>
    </location>
</feature>
<sequence>MPGEQPRGAPPEGLTTDLPPCRVARGLGGPSPHALQDRSPAGRGPLDTRETGSKARTREPPKACLRQAEEAESEASRLRGQALGSPPRKESGSRVPPGRSHTPAHTWPASRAASSPPPPYSLGTDQASHASKLSFQEAPSSFTSTDGTSPRSTPGPPPLRTPQSRGTSPRRPASLCQPQPQVPSLWPTAAESNFQGVHFGVPSAELEPFPESKRPGSPRGSPFGYPVPARSPPGADTEAFAGSLAGREPAPGPLLLTFHPPVGMWAEAAGAPGPAYLPPSRPAQSLLPGYPGQTAGHEAPGTLEGVPSPSAAAHSSPNPFPDSLHKSLTKVLPEGPPSAHKGLGLPRGPPNPLPLKYFAGKSYGANGVDTSPGPPDTELPVPGPPASRLPPLWDPAVPYVARAPGLPAAVKTAFFEGQLHPGQQYCLPHRTPMSWPTVLPTSGPNPHQMGVLSQLPFSGGGPKWPGDSQGAPGSTSTVPSPGESLVAASLSPGQPGGSPGLLSCKRPNDPGALPPFFGGTQPQVSPRGAPGLPPPRVVGASPSESPLPSPATHTTGSSTCSSLSPPSSSPANPSSEDSQLPGSLQASAFFHAPAHSQETCSPFPSPEPPQALATHYQAFPFRDDGLGTEGTFQGLEEGPGAGGAGPQDRLQGPAPYLTLSSASLDQLDVLLTCRQCDCNYSSLAAFLEHRQFCSLRPPRATPKVPADTGPGPLSHSQAAPFLLAEGREDPLRTGLLPGLATAPFPLPASDLDLEDDAKLDSLITEALNGLEYQADSPELDSSFIDVFADEEPSSSRAAGPGQPPGSRAGATPEDDVPSLLAAPAAASELRTPGPGDRNWPAPSRPKTRSLSLAASESAVSPARPQRRGKQLKLFQKDLDMANSSTKGPARAICLRPRRRGRSADRVAPCPRDLRTQPGKGPADSDRQVPAGTRSSKRPRLPPGKDPRKRRVRGGSWSKEFIHKIVQQKNKRYRKHGCTSDSEEEEGLPPQGPGSRGRPRPGRRRGHRAHRQREEKLTRGPQELTGQEAGNPEETHSPRQSLDAGDTPVEKGPEHSDRTPVVPASTEPLEETQPSLGLTPEPLKPERAASVRPDTVKPGEVTSPPAPQGKESPRGPQPNRDRPSGSSTHALPGQGVSTPSVRALLNASACTELCTGQDGEACSTQPGSGPVPTANTTAAPRPQPSVTCVKDSAVGCNPAHFDRDSTGVPAAPKGSRADSGALPGWAHTPTDGAGCPPEDLYSTGPLAVHTSSPSYLGSEGVDTFEPHEPEPPKSAHRAAERDLDRARSPLALATMSLFSGPPEDGFDLAANRDSHRPLAHTSPLPGKPLTDALCPSFLLLEAEPPVLPSQRPGLPAGEACGQPRRPPCRGTLPPSPAPVPGKGIEYSTAFTSDLWEDELEIKRLVTELESQLPRRAGVHVIPGEAEEAAGADGRRPGPGPGPAPQAALPPRAALLAVGLPGLGESSPRWEEALRSPHGQWPCPDTGCATSPPGTDFTPALGAPFDPSTDSLGSRAAQEAGVSQMERGSRRPSGGRLPNPGTREEPPPHAGSSAKGKPNGELLFPKTNRTTPMQSKVSAARGGAPPPPCQAGQPRRDRRLPEPVGHVTPEVALWGHGGALADTAPPPSACPHTPSPGRAGEPERATHHPVAEESGFEGEDLVPAGPPQPVPQFCPVQSPAWVPDSGPRRRPWDPASCYVCPLPVLGIRGGDTKDTQAPPGQPAGGAQGPRPRGPSDGGGDREKGGSPQPAQSTAVPEVPGHQPEADGQMDLPGCTEKPEAQREGSPGRSGNQRGSREPQLLTKLLTSPKGPAGSREGGRAGSGSPEQARAPPGPTSSGPAAAEGRILETVTSPGLAGQPLHGGERPAAAPRDPDMCAPAPTSLATPTSRGPQLPPRGDLPSAPPRVAVAAGEPRDPPSPPHPMPLEGTNRAQPPTRDPLSWMRSHRDPARILPRHCVLPANGPEDLPTGQPGLTDTLGPTRHGGDGTLMTLEDSRREELGRTLAHDTAPPPRRAVSPGAAVRAAGLSGIPTQEGTEAPRGPVAPNPHFRGAPLPTTADPTPEGPASGPPRNTPGPDTSTLPMDLAMPGTTESGPSLEAEVAAGGGSQGGPGTGGIACAVAEIPRASTRSPTASSSPPGLPQSQDASAGDPPPNLIGVSRKPLSPKRRPLSPKRRPRGFKRKAEPMEKGQGRGQAPAEPPVTCEVCSARFCTVAGLSRHRARKHGPREPACPPRAPRALEPTAQTRRAPRKRGHRAPGKSGPRSPPAGPGHRPGHCPADMLGAETSETAPQRGPGGAGAPLSQPQPPSGPSGQRKGVNTPAAKPSRPGPLEANKFHARKTERREGRRQAGEPTAALRNPERTRKKQAGAPRAGRPRELGSPQASAYGSTGLTHSDLPTATGHHPASGQEGQRAAAVGPLPRSAPEAQGPDGDADRGLGPLGPPRSPPGWWEGGLPQDRPVGPKEVTAGQLEATREAGDLGIRRALLQAAGSPQGDRSSAQGGLHGGPGPPEASGSAAGSTAGQSLPATPDTGGGALEPAGAAARVPSLGRGDPVSMFDDEQSFSQLFPLGGRLARKKSPRVYGKCCKRPQQPLPARPPSRAEDRPPPASPRLPTDLSDSGSLCLSHEDLWDDHNEVVGLPEPFFTDGLLTQVPGFDPWPPSLGLWTLEPSRVEEGPSPLSKEEEEEEEEEGEEKWPEAIPRLHMVPAAWRSLELRGPEETPSSLGDASPEPPNLEREHMDDGLPGDSGLLPLRAKGLEVLGSQLEIQDLRFLGSCDDLAGLLSPGLLDFEAAANAQGPGSRGREAVAGAGRGPGGCRAAPGRKASHECPLCLQRFRGLGELDVHALAHGPAPPHTCFMCVQRGFGSRELLWEHLREKHVQAGPGPWACGMCLKEVADVWTYNQHLGEHAARFALAGRPLPPSGDLPPCLEGDSAFTHFLNSIMEQTSESLRAGGPGEAPGPKGGAEETPGERGTPRPCSTSSSHDRALTPPGVSAGWGGLSALAGTSATLSGPGKMSPSLSPDPWSHREHLLQALPVHRDCKNLLRDCHHCGKPFPKPFKLQRHLAVHSPQRVYLCPRCPRVYAQHGELRAHLGGEHGLREERELPHTPLYTCELCANVTHAIRRSFICSSCNYTFAKKEQFDRHMDKHLRSSQLSFALRGARRPGASEQNGAPGWEASAFEGTLPSKRSRVALPSGQPGPGKADRPLSPGSPALSEPSLLLLSQIFLEVESSTAEGQPKTQERPPSPASPVGHPVREARLPADGQELLPRSLSPLPDSLADGRGGGRLERALQRPREGTPAGSPGPRKQPAPQEGKGTLHLLSGKRQSPGTRGQCAPGPPPGDPSLPHRKKLGPGGPMVPEGGEGRLSHKDRAHKPEPRRSSPPDRTPQLPTGPGKPVGRGRPEPAGTKPTTPKAKPRPGSHGSGESRHSTKTGGGSQPQPASGQLQSETAVTPAKPGCPGPSPTPAQPRPQAQARGCMKSPREASHQGRRGCPGPREKKGQAPEPARCNHVGSSGTAPSAPEKPPRAPRKQATPSRVPPARPRTGSQMGRTRPQPAEHQKEGPSHMPRKEAPGKASPLPRPHKRGRHAPDAEPRDRRTAESQSHLLSQLFGQRLTSFKIPLKKVASEEPAGAAAWS</sequence>
<feature type="compositionally biased region" description="Polar residues" evidence="2">
    <location>
        <begin position="1161"/>
        <end position="1177"/>
    </location>
</feature>
<feature type="domain" description="C2H2-type" evidence="3">
    <location>
        <begin position="3124"/>
        <end position="3151"/>
    </location>
</feature>
<feature type="region of interest" description="Disordered" evidence="2">
    <location>
        <begin position="2213"/>
        <end position="2556"/>
    </location>
</feature>
<dbReference type="InterPro" id="IPR039270">
    <property type="entry name" value="ZNF469"/>
</dbReference>
<evidence type="ECO:0000256" key="1">
    <source>
        <dbReference type="PROSITE-ProRule" id="PRU00042"/>
    </source>
</evidence>
<name>A0A1S3EUT8_DIPOR</name>
<feature type="compositionally biased region" description="Basic and acidic residues" evidence="2">
    <location>
        <begin position="1263"/>
        <end position="1280"/>
    </location>
</feature>
<feature type="compositionally biased region" description="Basic and acidic residues" evidence="2">
    <location>
        <begin position="2469"/>
        <end position="2478"/>
    </location>
</feature>
<feature type="region of interest" description="Disordered" evidence="2">
    <location>
        <begin position="442"/>
        <end position="581"/>
    </location>
</feature>
<feature type="region of interest" description="Disordered" evidence="2">
    <location>
        <begin position="204"/>
        <end position="246"/>
    </location>
</feature>
<feature type="compositionally biased region" description="Basic and acidic residues" evidence="2">
    <location>
        <begin position="1990"/>
        <end position="2002"/>
    </location>
</feature>
<feature type="region of interest" description="Disordered" evidence="2">
    <location>
        <begin position="1615"/>
        <end position="1940"/>
    </location>
</feature>
<feature type="compositionally biased region" description="Low complexity" evidence="2">
    <location>
        <begin position="3204"/>
        <end position="3213"/>
    </location>
</feature>
<feature type="compositionally biased region" description="Basic and acidic residues" evidence="2">
    <location>
        <begin position="1638"/>
        <end position="1649"/>
    </location>
</feature>
<dbReference type="KEGG" id="dord:105982996"/>
<feature type="compositionally biased region" description="Low complexity" evidence="2">
    <location>
        <begin position="3265"/>
        <end position="3277"/>
    </location>
</feature>
<feature type="compositionally biased region" description="Basic and acidic residues" evidence="2">
    <location>
        <begin position="3586"/>
        <end position="3598"/>
    </location>
</feature>
<feature type="compositionally biased region" description="Low complexity" evidence="2">
    <location>
        <begin position="1529"/>
        <end position="1539"/>
    </location>
</feature>
<feature type="compositionally biased region" description="Low complexity" evidence="2">
    <location>
        <begin position="817"/>
        <end position="827"/>
    </location>
</feature>
<protein>
    <submittedName>
        <fullName evidence="5">Zinc finger protein 469</fullName>
    </submittedName>
</protein>
<feature type="compositionally biased region" description="Acidic residues" evidence="2">
    <location>
        <begin position="2679"/>
        <end position="2689"/>
    </location>
</feature>
<feature type="compositionally biased region" description="Basic and acidic residues" evidence="2">
    <location>
        <begin position="3282"/>
        <end position="3295"/>
    </location>
</feature>
<feature type="compositionally biased region" description="Low complexity" evidence="2">
    <location>
        <begin position="3436"/>
        <end position="3446"/>
    </location>
</feature>
<feature type="domain" description="C2H2-type" evidence="3">
    <location>
        <begin position="2823"/>
        <end position="2850"/>
    </location>
</feature>
<feature type="compositionally biased region" description="Low complexity" evidence="2">
    <location>
        <begin position="143"/>
        <end position="152"/>
    </location>
</feature>
<feature type="region of interest" description="Disordered" evidence="2">
    <location>
        <begin position="1156"/>
        <end position="1280"/>
    </location>
</feature>
<feature type="compositionally biased region" description="Basic and acidic residues" evidence="2">
    <location>
        <begin position="1047"/>
        <end position="1057"/>
    </location>
</feature>
<dbReference type="Gene3D" id="3.30.160.60">
    <property type="entry name" value="Classic Zinc Finger"/>
    <property type="match status" value="2"/>
</dbReference>
<feature type="region of interest" description="Disordered" evidence="2">
    <location>
        <begin position="895"/>
        <end position="1139"/>
    </location>
</feature>
<feature type="region of interest" description="Disordered" evidence="2">
    <location>
        <begin position="1426"/>
        <end position="1446"/>
    </location>
</feature>
<feature type="compositionally biased region" description="Basic and acidic residues" evidence="2">
    <location>
        <begin position="3361"/>
        <end position="3381"/>
    </location>
</feature>